<evidence type="ECO:0000313" key="2">
    <source>
        <dbReference type="Proteomes" id="UP000027665"/>
    </source>
</evidence>
<dbReference type="GeneID" id="90983102"/>
<proteinExistence type="predicted"/>
<evidence type="ECO:0000313" key="1">
    <source>
        <dbReference type="EMBL" id="KEJ92768.1"/>
    </source>
</evidence>
<keyword evidence="2" id="KW-1185">Reference proteome</keyword>
<protein>
    <recommendedName>
        <fullName evidence="3">Glutaredoxin</fullName>
    </recommendedName>
</protein>
<dbReference type="InterPro" id="IPR036249">
    <property type="entry name" value="Thioredoxin-like_sf"/>
</dbReference>
<comment type="caution">
    <text evidence="1">The sequence shown here is derived from an EMBL/GenBank/DDBJ whole genome shotgun (WGS) entry which is preliminary data.</text>
</comment>
<name>A0A073IQZ5_9BACT</name>
<dbReference type="Proteomes" id="UP000027665">
    <property type="component" value="Unassembled WGS sequence"/>
</dbReference>
<dbReference type="eggNOG" id="COG4545">
    <property type="taxonomic scope" value="Bacteria"/>
</dbReference>
<gene>
    <name evidence="1" type="ORF">EH55_00900</name>
</gene>
<reference evidence="1 2" key="1">
    <citation type="submission" date="2014-04" db="EMBL/GenBank/DDBJ databases">
        <title>Draft Genome Sequence of Synergistes jonesii.</title>
        <authorList>
            <person name="Coil D.A."/>
            <person name="Eisen J.A."/>
            <person name="Holland-Moritz H.E."/>
        </authorList>
    </citation>
    <scope>NUCLEOTIDE SEQUENCE [LARGE SCALE GENOMIC DNA]</scope>
    <source>
        <strain evidence="1 2">78-1</strain>
    </source>
</reference>
<dbReference type="AlphaFoldDB" id="A0A073IQZ5"/>
<dbReference type="OrthoDB" id="9798918at2"/>
<sequence length="98" mass="11209">MITIYGSDQCPKTVKILKLCKERGIEANYRNFDKELKSIWEFVVMRDENSNFDKTKKSKRLGIPGIVCENGHTFDGGEEPFDAEAVMHVIAENAKDLR</sequence>
<dbReference type="RefSeq" id="WP_051682634.1">
    <property type="nucleotide sequence ID" value="NZ_CAMETI010000043.1"/>
</dbReference>
<accession>A0A073IQZ5</accession>
<evidence type="ECO:0008006" key="3">
    <source>
        <dbReference type="Google" id="ProtNLM"/>
    </source>
</evidence>
<dbReference type="Gene3D" id="3.40.30.10">
    <property type="entry name" value="Glutaredoxin"/>
    <property type="match status" value="1"/>
</dbReference>
<dbReference type="EMBL" id="JMKI01000016">
    <property type="protein sequence ID" value="KEJ92768.1"/>
    <property type="molecule type" value="Genomic_DNA"/>
</dbReference>
<organism evidence="1 2">
    <name type="scientific">Synergistes jonesii</name>
    <dbReference type="NCBI Taxonomy" id="2754"/>
    <lineage>
        <taxon>Bacteria</taxon>
        <taxon>Thermotogati</taxon>
        <taxon>Synergistota</taxon>
        <taxon>Synergistia</taxon>
        <taxon>Synergistales</taxon>
        <taxon>Synergistaceae</taxon>
        <taxon>Synergistes</taxon>
    </lineage>
</organism>
<dbReference type="SUPFAM" id="SSF52833">
    <property type="entry name" value="Thioredoxin-like"/>
    <property type="match status" value="1"/>
</dbReference>